<protein>
    <submittedName>
        <fullName evidence="3">PGF-CTERM protein</fullName>
    </submittedName>
</protein>
<dbReference type="EMBL" id="OBEJ01000001">
    <property type="protein sequence ID" value="SNZ05640.1"/>
    <property type="molecule type" value="Genomic_DNA"/>
</dbReference>
<feature type="compositionally biased region" description="Acidic residues" evidence="1">
    <location>
        <begin position="403"/>
        <end position="445"/>
    </location>
</feature>
<gene>
    <name evidence="3" type="ORF">SAMN06269185_0911</name>
</gene>
<organism evidence="3 4">
    <name type="scientific">Natronoarchaeum philippinense</name>
    <dbReference type="NCBI Taxonomy" id="558529"/>
    <lineage>
        <taxon>Archaea</taxon>
        <taxon>Methanobacteriati</taxon>
        <taxon>Methanobacteriota</taxon>
        <taxon>Stenosarchaea group</taxon>
        <taxon>Halobacteria</taxon>
        <taxon>Halobacteriales</taxon>
        <taxon>Natronoarchaeaceae</taxon>
    </lineage>
</organism>
<sequence length="499" mass="50214">MKRRSFLTRCCGVGLGLVGLGTAGVASSVAAPGDSVWSVEMNGSFGGPPTIVDGTVYAGSDNPPDMPTETMYALDAETGDEQWSTAVPTIDNSPTVVDGTVYVDARSGVRALDAATGEQLWDRPLGGAVETSPTVADGTVYVGHANTVVALDAETGDHLWEFRTEELGAGTPTVVGGTVYVGSSPNVKDSEDRGVFAIDAETGEERWQHRTASYVDAAPTVAGGSVFVGDTAGNLYRIDAESGQQQWNAGTSDGVYDMVTVADGIVCAPSFDGTLHGFDLGGDQQWSKQLDGQIGSPPTIAGGSSSASTAYVTTDAGKLYALDLQSGEIHWETGTANATPTGPTVVDGVAYLGGDEMYLEAIELEGGSSIGSRVRLGTLGHTSSWTGGPVALGDVDAGGDGGQSDEPEPVQPEDVEGGGDDEASDSASDDGDTSEFDSSEDETEPGGETGSNGSGGGGASGSDSGTPGFGVPAAIAAVGGASYALGRSTDDGDAEDAAE</sequence>
<dbReference type="InterPro" id="IPR015943">
    <property type="entry name" value="WD40/YVTN_repeat-like_dom_sf"/>
</dbReference>
<dbReference type="Pfam" id="PF13360">
    <property type="entry name" value="PQQ_2"/>
    <property type="match status" value="3"/>
</dbReference>
<accession>A0A285N8A2</accession>
<dbReference type="InterPro" id="IPR011047">
    <property type="entry name" value="Quinoprotein_ADH-like_sf"/>
</dbReference>
<dbReference type="Gene3D" id="2.40.10.480">
    <property type="match status" value="2"/>
</dbReference>
<evidence type="ECO:0000259" key="2">
    <source>
        <dbReference type="Pfam" id="PF13360"/>
    </source>
</evidence>
<dbReference type="PANTHER" id="PTHR34512:SF30">
    <property type="entry name" value="OUTER MEMBRANE PROTEIN ASSEMBLY FACTOR BAMB"/>
    <property type="match status" value="1"/>
</dbReference>
<dbReference type="RefSeq" id="WP_097007885.1">
    <property type="nucleotide sequence ID" value="NZ_OBEJ01000001.1"/>
</dbReference>
<evidence type="ECO:0000313" key="3">
    <source>
        <dbReference type="EMBL" id="SNZ05640.1"/>
    </source>
</evidence>
<feature type="region of interest" description="Disordered" evidence="1">
    <location>
        <begin position="381"/>
        <end position="472"/>
    </location>
</feature>
<feature type="domain" description="Pyrrolo-quinoline quinone repeat" evidence="2">
    <location>
        <begin position="106"/>
        <end position="251"/>
    </location>
</feature>
<dbReference type="Proteomes" id="UP000219453">
    <property type="component" value="Unassembled WGS sequence"/>
</dbReference>
<name>A0A285N8A2_NATPI</name>
<keyword evidence="4" id="KW-1185">Reference proteome</keyword>
<dbReference type="PANTHER" id="PTHR34512">
    <property type="entry name" value="CELL SURFACE PROTEIN"/>
    <property type="match status" value="1"/>
</dbReference>
<evidence type="ECO:0000313" key="4">
    <source>
        <dbReference type="Proteomes" id="UP000219453"/>
    </source>
</evidence>
<dbReference type="InterPro" id="IPR018391">
    <property type="entry name" value="PQQ_b-propeller_rpt"/>
</dbReference>
<dbReference type="OrthoDB" id="145878at2157"/>
<proteinExistence type="predicted"/>
<dbReference type="SUPFAM" id="SSF50998">
    <property type="entry name" value="Quinoprotein alcohol dehydrogenase-like"/>
    <property type="match status" value="1"/>
</dbReference>
<reference evidence="3 4" key="1">
    <citation type="submission" date="2017-09" db="EMBL/GenBank/DDBJ databases">
        <authorList>
            <person name="Ehlers B."/>
            <person name="Leendertz F.H."/>
        </authorList>
    </citation>
    <scope>NUCLEOTIDE SEQUENCE [LARGE SCALE GENOMIC DNA]</scope>
    <source>
        <strain evidence="3 4">DSM 27208</strain>
    </source>
</reference>
<evidence type="ECO:0000256" key="1">
    <source>
        <dbReference type="SAM" id="MobiDB-lite"/>
    </source>
</evidence>
<dbReference type="InterPro" id="IPR002372">
    <property type="entry name" value="PQQ_rpt_dom"/>
</dbReference>
<dbReference type="Gene3D" id="2.130.10.10">
    <property type="entry name" value="YVTN repeat-like/Quinoprotein amine dehydrogenase"/>
    <property type="match status" value="2"/>
</dbReference>
<feature type="domain" description="Pyrrolo-quinoline quinone repeat" evidence="2">
    <location>
        <begin position="26"/>
        <end position="105"/>
    </location>
</feature>
<dbReference type="AlphaFoldDB" id="A0A285N8A2"/>
<feature type="compositionally biased region" description="Low complexity" evidence="1">
    <location>
        <begin position="461"/>
        <end position="472"/>
    </location>
</feature>
<feature type="compositionally biased region" description="Gly residues" evidence="1">
    <location>
        <begin position="447"/>
        <end position="460"/>
    </location>
</feature>
<dbReference type="SMART" id="SM00564">
    <property type="entry name" value="PQQ"/>
    <property type="match status" value="7"/>
</dbReference>
<feature type="domain" description="Pyrrolo-quinoline quinone repeat" evidence="2">
    <location>
        <begin position="272"/>
        <end position="362"/>
    </location>
</feature>